<dbReference type="GO" id="GO:0140359">
    <property type="term" value="F:ABC-type transporter activity"/>
    <property type="evidence" value="ECO:0007669"/>
    <property type="project" value="InterPro"/>
</dbReference>
<dbReference type="SUPFAM" id="SSF52540">
    <property type="entry name" value="P-loop containing nucleoside triphosphate hydrolases"/>
    <property type="match status" value="1"/>
</dbReference>
<dbReference type="GO" id="GO:0005886">
    <property type="term" value="C:plasma membrane"/>
    <property type="evidence" value="ECO:0007669"/>
    <property type="project" value="TreeGrafter"/>
</dbReference>
<evidence type="ECO:0000256" key="7">
    <source>
        <dbReference type="ARBA" id="ARBA00022989"/>
    </source>
</evidence>
<evidence type="ECO:0000256" key="3">
    <source>
        <dbReference type="ARBA" id="ARBA00022448"/>
    </source>
</evidence>
<dbReference type="InterPro" id="IPR003593">
    <property type="entry name" value="AAA+_ATPase"/>
</dbReference>
<keyword evidence="4 10" id="KW-0812">Transmembrane</keyword>
<organism evidence="12 13">
    <name type="scientific">Dermatophagoides pteronyssinus</name>
    <name type="common">European house dust mite</name>
    <dbReference type="NCBI Taxonomy" id="6956"/>
    <lineage>
        <taxon>Eukaryota</taxon>
        <taxon>Metazoa</taxon>
        <taxon>Ecdysozoa</taxon>
        <taxon>Arthropoda</taxon>
        <taxon>Chelicerata</taxon>
        <taxon>Arachnida</taxon>
        <taxon>Acari</taxon>
        <taxon>Acariformes</taxon>
        <taxon>Sarcoptiformes</taxon>
        <taxon>Astigmata</taxon>
        <taxon>Psoroptidia</taxon>
        <taxon>Analgoidea</taxon>
        <taxon>Pyroglyphidae</taxon>
        <taxon>Dermatophagoidinae</taxon>
        <taxon>Dermatophagoides</taxon>
    </lineage>
</organism>
<gene>
    <name evidence="13" type="primary">LOC113789814</name>
</gene>
<accession>A0A6P6XQS8</accession>
<keyword evidence="5" id="KW-0547">Nucleotide-binding</keyword>
<evidence type="ECO:0000256" key="1">
    <source>
        <dbReference type="ARBA" id="ARBA00004141"/>
    </source>
</evidence>
<evidence type="ECO:0000256" key="8">
    <source>
        <dbReference type="ARBA" id="ARBA00023136"/>
    </source>
</evidence>
<dbReference type="OMA" id="TMETFAN"/>
<feature type="transmembrane region" description="Helical" evidence="10">
    <location>
        <begin position="768"/>
        <end position="792"/>
    </location>
</feature>
<dbReference type="InterPro" id="IPR003439">
    <property type="entry name" value="ABC_transporter-like_ATP-bd"/>
</dbReference>
<dbReference type="InterPro" id="IPR017871">
    <property type="entry name" value="ABC_transporter-like_CS"/>
</dbReference>
<protein>
    <submittedName>
        <fullName evidence="13">ATP-binding cassette sub-family G member 4-like isoform X1</fullName>
    </submittedName>
</protein>
<name>A0A6P6XQS8_DERPT</name>
<evidence type="ECO:0000259" key="11">
    <source>
        <dbReference type="PROSITE" id="PS50893"/>
    </source>
</evidence>
<dbReference type="Gene3D" id="3.40.50.300">
    <property type="entry name" value="P-loop containing nucleotide triphosphate hydrolases"/>
    <property type="match status" value="1"/>
</dbReference>
<dbReference type="Pfam" id="PF00005">
    <property type="entry name" value="ABC_tran"/>
    <property type="match status" value="1"/>
</dbReference>
<evidence type="ECO:0000256" key="5">
    <source>
        <dbReference type="ARBA" id="ARBA00022741"/>
    </source>
</evidence>
<keyword evidence="6" id="KW-0067">ATP-binding</keyword>
<evidence type="ECO:0000256" key="4">
    <source>
        <dbReference type="ARBA" id="ARBA00022692"/>
    </source>
</evidence>
<feature type="transmembrane region" description="Helical" evidence="10">
    <location>
        <begin position="600"/>
        <end position="624"/>
    </location>
</feature>
<dbReference type="InterPro" id="IPR027417">
    <property type="entry name" value="P-loop_NTPase"/>
</dbReference>
<dbReference type="KEGG" id="dpte:113789814"/>
<keyword evidence="7 10" id="KW-1133">Transmembrane helix</keyword>
<dbReference type="GO" id="GO:0016887">
    <property type="term" value="F:ATP hydrolysis activity"/>
    <property type="evidence" value="ECO:0007669"/>
    <property type="project" value="InterPro"/>
</dbReference>
<keyword evidence="3" id="KW-0813">Transport</keyword>
<feature type="region of interest" description="Disordered" evidence="9">
    <location>
        <begin position="38"/>
        <end position="78"/>
    </location>
</feature>
<keyword evidence="12" id="KW-1185">Reference proteome</keyword>
<sequence length="798" mass="90453">MNIQQDISQDSLTINSDILNFDDDDNNNNVLNQRFNDEQNSAESHKSQSNLIPNNETDHRNHTPSPSITQHRLNTSMTNNTSPVLKSIKNVNNVNFVQTRITPVDNGKIKMFVNPNSIKIPTIMNGSMNNNQVLPIGNSAKNFNIIWKDIVYSVQQFNRATFKMGTRQILNGLSGQIDSGQVTAIMGPSGAGKSTFLEVLACRKNKGLNGCIKVKNISQIRIAYVPQNNCLMELLTVFETLTFACRLNYSTMPTVNYNRVEKLITEFGLSEIRDTKVARCSGGQQKRISIALELFSKPNLLILDEPTTGLDSASCSLVVKIIRELVKNPKYPMAILATIHQPSWSVFTEFDNVYIINNKGENLYLGSPHRLLPLLEKINLPCHRYNSPPDYIIEIAAGDYGDKPIELIQQEFQGSQINDDELEHLMTIAESKVIRKTPLLKSTLILLGRHSIIFRRNMMIVFYRVIGIILLSIWLSVTFGDTIGKSSGCPLRKLQLYNIPMEKLNSMFEDEVLAILQNNCCLFFGLIVGLISGITTTVLGFPKEMHTLMKEYNNGWYSCISFYMTKTILDIPMQLVIPTIYTIYIYNATGQPSQYFREAYLLLITILVSFVAEGMGAAVSAVFMRDSTTAAFAAGAIPMPMILFGGFLVKYSRMPFYMQWASWLSMMKYAFEAMITAIYGFERCKYNYDEFLATVNVSQIEKPTWAEYLPLMLSTLNPNETFTDMDDDEQAIEKLYTFTFNAIDSSNREFSYDVSVIFSYYDIGGDWVLYRSLIAMIIYLIIVKILTYFVILNKLKRG</sequence>
<comment type="similarity">
    <text evidence="2">Belongs to the ABC transporter superfamily. ABCG family. Eye pigment precursor importer (TC 3.A.1.204) subfamily.</text>
</comment>
<dbReference type="PANTHER" id="PTHR48041">
    <property type="entry name" value="ABC TRANSPORTER G FAMILY MEMBER 28"/>
    <property type="match status" value="1"/>
</dbReference>
<comment type="subcellular location">
    <subcellularLocation>
        <location evidence="1">Membrane</location>
        <topology evidence="1">Multi-pass membrane protein</topology>
    </subcellularLocation>
</comment>
<dbReference type="PROSITE" id="PS50893">
    <property type="entry name" value="ABC_TRANSPORTER_2"/>
    <property type="match status" value="1"/>
</dbReference>
<feature type="transmembrane region" description="Helical" evidence="10">
    <location>
        <begin position="661"/>
        <end position="681"/>
    </location>
</feature>
<dbReference type="InParanoid" id="A0A6P6XQS8"/>
<feature type="transmembrane region" description="Helical" evidence="10">
    <location>
        <begin position="630"/>
        <end position="649"/>
    </location>
</feature>
<evidence type="ECO:0000313" key="12">
    <source>
        <dbReference type="Proteomes" id="UP000515146"/>
    </source>
</evidence>
<feature type="domain" description="ABC transporter" evidence="11">
    <location>
        <begin position="145"/>
        <end position="384"/>
    </location>
</feature>
<evidence type="ECO:0000256" key="6">
    <source>
        <dbReference type="ARBA" id="ARBA00022840"/>
    </source>
</evidence>
<dbReference type="PANTHER" id="PTHR48041:SF78">
    <property type="entry name" value="ABC TRANSPORTER EXPRESSED IN TRACHEA, ISOFORM A"/>
    <property type="match status" value="1"/>
</dbReference>
<keyword evidence="8 10" id="KW-0472">Membrane</keyword>
<evidence type="ECO:0000256" key="10">
    <source>
        <dbReference type="SAM" id="Phobius"/>
    </source>
</evidence>
<dbReference type="RefSeq" id="XP_027195201.1">
    <property type="nucleotide sequence ID" value="XM_027339400.1"/>
</dbReference>
<dbReference type="OrthoDB" id="66620at2759"/>
<feature type="transmembrane region" description="Helical" evidence="10">
    <location>
        <begin position="458"/>
        <end position="477"/>
    </location>
</feature>
<evidence type="ECO:0000313" key="13">
    <source>
        <dbReference type="RefSeq" id="XP_027195201.1"/>
    </source>
</evidence>
<dbReference type="SMART" id="SM00382">
    <property type="entry name" value="AAA"/>
    <property type="match status" value="1"/>
</dbReference>
<dbReference type="InterPro" id="IPR013525">
    <property type="entry name" value="ABC2_TM"/>
</dbReference>
<reference evidence="13" key="1">
    <citation type="submission" date="2025-08" db="UniProtKB">
        <authorList>
            <consortium name="RefSeq"/>
        </authorList>
    </citation>
    <scope>IDENTIFICATION</scope>
    <source>
        <strain evidence="13">Airmid</strain>
    </source>
</reference>
<proteinExistence type="inferred from homology"/>
<dbReference type="GO" id="GO:0005524">
    <property type="term" value="F:ATP binding"/>
    <property type="evidence" value="ECO:0007669"/>
    <property type="project" value="UniProtKB-KW"/>
</dbReference>
<dbReference type="Proteomes" id="UP000515146">
    <property type="component" value="Unplaced"/>
</dbReference>
<feature type="compositionally biased region" description="Polar residues" evidence="9">
    <location>
        <begin position="38"/>
        <end position="55"/>
    </location>
</feature>
<dbReference type="PROSITE" id="PS00211">
    <property type="entry name" value="ABC_TRANSPORTER_1"/>
    <property type="match status" value="1"/>
</dbReference>
<evidence type="ECO:0000256" key="9">
    <source>
        <dbReference type="SAM" id="MobiDB-lite"/>
    </source>
</evidence>
<feature type="transmembrane region" description="Helical" evidence="10">
    <location>
        <begin position="522"/>
        <end position="541"/>
    </location>
</feature>
<feature type="compositionally biased region" description="Polar residues" evidence="9">
    <location>
        <begin position="63"/>
        <end position="78"/>
    </location>
</feature>
<dbReference type="AlphaFoldDB" id="A0A6P6XQS8"/>
<dbReference type="InterPro" id="IPR050352">
    <property type="entry name" value="ABCG_transporters"/>
</dbReference>
<evidence type="ECO:0000256" key="2">
    <source>
        <dbReference type="ARBA" id="ARBA00005814"/>
    </source>
</evidence>
<dbReference type="Pfam" id="PF01061">
    <property type="entry name" value="ABC2_membrane"/>
    <property type="match status" value="1"/>
</dbReference>